<evidence type="ECO:0000313" key="2">
    <source>
        <dbReference type="EMBL" id="MBW95045.1"/>
    </source>
</evidence>
<reference evidence="2" key="1">
    <citation type="submission" date="2018-02" db="EMBL/GenBank/DDBJ databases">
        <title>Rhizophora mucronata_Transcriptome.</title>
        <authorList>
            <person name="Meera S.P."/>
            <person name="Sreeshan A."/>
            <person name="Augustine A."/>
        </authorList>
    </citation>
    <scope>NUCLEOTIDE SEQUENCE</scope>
    <source>
        <tissue evidence="2">Leaf</tissue>
    </source>
</reference>
<evidence type="ECO:0000256" key="1">
    <source>
        <dbReference type="SAM" id="Phobius"/>
    </source>
</evidence>
<sequence length="33" mass="4000">MIFLTNLPCEPKHVYDYLFLFCGFFFFSGLEFL</sequence>
<protein>
    <submittedName>
        <fullName evidence="2">Uncharacterized protein MANES_15G117900</fullName>
    </submittedName>
</protein>
<organism evidence="2">
    <name type="scientific">Rhizophora mucronata</name>
    <name type="common">Asiatic mangrove</name>
    <dbReference type="NCBI Taxonomy" id="61149"/>
    <lineage>
        <taxon>Eukaryota</taxon>
        <taxon>Viridiplantae</taxon>
        <taxon>Streptophyta</taxon>
        <taxon>Embryophyta</taxon>
        <taxon>Tracheophyta</taxon>
        <taxon>Spermatophyta</taxon>
        <taxon>Magnoliopsida</taxon>
        <taxon>eudicotyledons</taxon>
        <taxon>Gunneridae</taxon>
        <taxon>Pentapetalae</taxon>
        <taxon>rosids</taxon>
        <taxon>fabids</taxon>
        <taxon>Malpighiales</taxon>
        <taxon>Rhizophoraceae</taxon>
        <taxon>Rhizophora</taxon>
    </lineage>
</organism>
<accession>A0A2P2JNJ4</accession>
<proteinExistence type="predicted"/>
<keyword evidence="1" id="KW-1133">Transmembrane helix</keyword>
<dbReference type="AlphaFoldDB" id="A0A2P2JNJ4"/>
<name>A0A2P2JNJ4_RHIMU</name>
<keyword evidence="1" id="KW-0812">Transmembrane</keyword>
<feature type="transmembrane region" description="Helical" evidence="1">
    <location>
        <begin position="14"/>
        <end position="32"/>
    </location>
</feature>
<keyword evidence="1" id="KW-0472">Membrane</keyword>
<dbReference type="EMBL" id="GGEC01014562">
    <property type="protein sequence ID" value="MBW95045.1"/>
    <property type="molecule type" value="Transcribed_RNA"/>
</dbReference>